<feature type="domain" description="DUF4261" evidence="1">
    <location>
        <begin position="186"/>
        <end position="267"/>
    </location>
</feature>
<protein>
    <recommendedName>
        <fullName evidence="1">DUF4261 domain-containing protein</fullName>
    </recommendedName>
</protein>
<evidence type="ECO:0000313" key="2">
    <source>
        <dbReference type="EMBL" id="EHL16828.1"/>
    </source>
</evidence>
<reference evidence="2 3" key="1">
    <citation type="submission" date="2011-08" db="EMBL/GenBank/DDBJ databases">
        <title>The Genome Sequence of Eubacteriaceae bacterium ACC19a.</title>
        <authorList>
            <consortium name="The Broad Institute Genome Sequencing Platform"/>
            <person name="Earl A."/>
            <person name="Ward D."/>
            <person name="Feldgarden M."/>
            <person name="Gevers D."/>
            <person name="Sizova M."/>
            <person name="Hazen A."/>
            <person name="Epstein S."/>
            <person name="Young S.K."/>
            <person name="Zeng Q."/>
            <person name="Gargeya S."/>
            <person name="Fitzgerald M."/>
            <person name="Haas B."/>
            <person name="Abouelleil A."/>
            <person name="Alvarado L."/>
            <person name="Arachchi H.M."/>
            <person name="Berlin A."/>
            <person name="Brown A."/>
            <person name="Chapman S.B."/>
            <person name="Chen Z."/>
            <person name="Dunbar C."/>
            <person name="Freedman E."/>
            <person name="Gearin G."/>
            <person name="Gellesch M."/>
            <person name="Goldberg J."/>
            <person name="Griggs A."/>
            <person name="Gujja S."/>
            <person name="Heiman D."/>
            <person name="Howarth C."/>
            <person name="Larson L."/>
            <person name="Lui A."/>
            <person name="MacDonald P.J.P."/>
            <person name="Montmayeur A."/>
            <person name="Murphy C."/>
            <person name="Neiman D."/>
            <person name="Pearson M."/>
            <person name="Priest M."/>
            <person name="Roberts A."/>
            <person name="Saif S."/>
            <person name="Shea T."/>
            <person name="Shenoy N."/>
            <person name="Sisk P."/>
            <person name="Stolte C."/>
            <person name="Sykes S."/>
            <person name="Wortman J."/>
            <person name="Nusbaum C."/>
            <person name="Birren B."/>
        </authorList>
    </citation>
    <scope>NUCLEOTIDE SEQUENCE [LARGE SCALE GENOMIC DNA]</scope>
    <source>
        <strain evidence="2 3">ACC19a</strain>
    </source>
</reference>
<evidence type="ECO:0000313" key="3">
    <source>
        <dbReference type="Proteomes" id="UP000006437"/>
    </source>
</evidence>
<name>G9WXI1_9FIRM</name>
<dbReference type="Proteomes" id="UP000006437">
    <property type="component" value="Unassembled WGS sequence"/>
</dbReference>
<dbReference type="Pfam" id="PF14080">
    <property type="entry name" value="DUF4261"/>
    <property type="match status" value="1"/>
</dbReference>
<evidence type="ECO:0000259" key="1">
    <source>
        <dbReference type="Pfam" id="PF14080"/>
    </source>
</evidence>
<dbReference type="EMBL" id="AFZE01000001">
    <property type="protein sequence ID" value="EHL16828.1"/>
    <property type="molecule type" value="Genomic_DNA"/>
</dbReference>
<proteinExistence type="predicted"/>
<organism evidence="2 3">
    <name type="scientific">Peptoanaerobacter stomatis</name>
    <dbReference type="NCBI Taxonomy" id="796937"/>
    <lineage>
        <taxon>Bacteria</taxon>
        <taxon>Bacillati</taxon>
        <taxon>Bacillota</taxon>
        <taxon>Clostridia</taxon>
        <taxon>Peptostreptococcales</taxon>
        <taxon>Filifactoraceae</taxon>
        <taxon>Peptoanaerobacter</taxon>
    </lineage>
</organism>
<gene>
    <name evidence="2" type="ORF">HMPREF9629_00070</name>
</gene>
<dbReference type="BioCyc" id="EBAC796937-HMP:GMGH-70-MONOMER"/>
<accession>G9WXI1</accession>
<sequence length="273" mass="31375">MKTGEIMDLKDNFNKDNVFTGLCLMNIKEFELNHILLNLRQSWGIKVNADMEEYEESENSVAFAIEDMNCFINFIDSKIPDEEITLKASFNYMFEDGVQRCKSHKSYLAIGVVGGENRVKSAILFTKIAAACLQEYNMIAIYTPYNVIEADAFIDEARFIKQDFLPIENWIYIGFIKNEGDSLSAYTIGMKAFLKDEMEILNSYEDPETLRNRLLNLAYFLIDNDTELSEDETLTLKEIDSDGNNVSLEFKVKYDKAVNGIGKTVKIERQIKK</sequence>
<dbReference type="RefSeq" id="WP_009524307.1">
    <property type="nucleotide sequence ID" value="NZ_JH414546.1"/>
</dbReference>
<dbReference type="AlphaFoldDB" id="G9WXI1"/>
<comment type="caution">
    <text evidence="2">The sequence shown here is derived from an EMBL/GenBank/DDBJ whole genome shotgun (WGS) entry which is preliminary data.</text>
</comment>
<dbReference type="InterPro" id="IPR025357">
    <property type="entry name" value="DUF4261"/>
</dbReference>
<dbReference type="HOGENOM" id="CLU_065762_1_0_9"/>